<dbReference type="EMBL" id="JAMYWD010000002">
    <property type="protein sequence ID" value="KAJ4979206.1"/>
    <property type="molecule type" value="Genomic_DNA"/>
</dbReference>
<proteinExistence type="predicted"/>
<dbReference type="Proteomes" id="UP001141806">
    <property type="component" value="Unassembled WGS sequence"/>
</dbReference>
<feature type="region of interest" description="Disordered" evidence="1">
    <location>
        <begin position="37"/>
        <end position="110"/>
    </location>
</feature>
<name>A0A9Q0KZP5_9MAGN</name>
<feature type="compositionally biased region" description="Basic and acidic residues" evidence="1">
    <location>
        <begin position="37"/>
        <end position="46"/>
    </location>
</feature>
<keyword evidence="3" id="KW-1185">Reference proteome</keyword>
<evidence type="ECO:0000313" key="2">
    <source>
        <dbReference type="EMBL" id="KAJ4979206.1"/>
    </source>
</evidence>
<gene>
    <name evidence="2" type="ORF">NE237_009986</name>
</gene>
<dbReference type="AlphaFoldDB" id="A0A9Q0KZP5"/>
<evidence type="ECO:0000256" key="1">
    <source>
        <dbReference type="SAM" id="MobiDB-lite"/>
    </source>
</evidence>
<comment type="caution">
    <text evidence="2">The sequence shown here is derived from an EMBL/GenBank/DDBJ whole genome shotgun (WGS) entry which is preliminary data.</text>
</comment>
<reference evidence="2" key="1">
    <citation type="journal article" date="2023" name="Plant J.">
        <title>The genome of the king protea, Protea cynaroides.</title>
        <authorList>
            <person name="Chang J."/>
            <person name="Duong T.A."/>
            <person name="Schoeman C."/>
            <person name="Ma X."/>
            <person name="Roodt D."/>
            <person name="Barker N."/>
            <person name="Li Z."/>
            <person name="Van de Peer Y."/>
            <person name="Mizrachi E."/>
        </authorList>
    </citation>
    <scope>NUCLEOTIDE SEQUENCE</scope>
    <source>
        <tissue evidence="2">Young leaves</tissue>
    </source>
</reference>
<accession>A0A9Q0KZP5</accession>
<protein>
    <submittedName>
        <fullName evidence="2">Uncharacterized protein</fullName>
    </submittedName>
</protein>
<organism evidence="2 3">
    <name type="scientific">Protea cynaroides</name>
    <dbReference type="NCBI Taxonomy" id="273540"/>
    <lineage>
        <taxon>Eukaryota</taxon>
        <taxon>Viridiplantae</taxon>
        <taxon>Streptophyta</taxon>
        <taxon>Embryophyta</taxon>
        <taxon>Tracheophyta</taxon>
        <taxon>Spermatophyta</taxon>
        <taxon>Magnoliopsida</taxon>
        <taxon>Proteales</taxon>
        <taxon>Proteaceae</taxon>
        <taxon>Protea</taxon>
    </lineage>
</organism>
<evidence type="ECO:0000313" key="3">
    <source>
        <dbReference type="Proteomes" id="UP001141806"/>
    </source>
</evidence>
<feature type="compositionally biased region" description="Acidic residues" evidence="1">
    <location>
        <begin position="75"/>
        <end position="86"/>
    </location>
</feature>
<sequence>MSGGTCRIPIENAVKLGSGVTSATMFLDQDCNRRDVSFSENSHDLSNKLWLSSKIPPPPPPQSEEETADAQQAKEDEEPNVTDDSDSGLLSSSEKRNKKIPFSNRVGGTN</sequence>